<dbReference type="EMBL" id="JAAMPI010000006">
    <property type="protein sequence ID" value="KAF4637887.1"/>
    <property type="molecule type" value="Genomic_DNA"/>
</dbReference>
<dbReference type="SUPFAM" id="SSF53335">
    <property type="entry name" value="S-adenosyl-L-methionine-dependent methyltransferases"/>
    <property type="match status" value="1"/>
</dbReference>
<evidence type="ECO:0000256" key="5">
    <source>
        <dbReference type="ARBA" id="ARBA00022691"/>
    </source>
</evidence>
<name>A0A8H4W8I8_9HELO</name>
<dbReference type="SMART" id="SM01296">
    <property type="entry name" value="N2227"/>
    <property type="match status" value="1"/>
</dbReference>
<organism evidence="6 7">
    <name type="scientific">Cudoniella acicularis</name>
    <dbReference type="NCBI Taxonomy" id="354080"/>
    <lineage>
        <taxon>Eukaryota</taxon>
        <taxon>Fungi</taxon>
        <taxon>Dikarya</taxon>
        <taxon>Ascomycota</taxon>
        <taxon>Pezizomycotina</taxon>
        <taxon>Leotiomycetes</taxon>
        <taxon>Helotiales</taxon>
        <taxon>Tricladiaceae</taxon>
        <taxon>Cudoniella</taxon>
    </lineage>
</organism>
<dbReference type="InterPro" id="IPR011333">
    <property type="entry name" value="SKP1/BTB/POZ_sf"/>
</dbReference>
<accession>A0A8H4W8I8</accession>
<reference evidence="6 7" key="1">
    <citation type="submission" date="2020-03" db="EMBL/GenBank/DDBJ databases">
        <title>Draft Genome Sequence of Cudoniella acicularis.</title>
        <authorList>
            <person name="Buettner E."/>
            <person name="Kellner H."/>
        </authorList>
    </citation>
    <scope>NUCLEOTIDE SEQUENCE [LARGE SCALE GENOMIC DNA]</scope>
    <source>
        <strain evidence="6 7">DSM 108380</strain>
    </source>
</reference>
<dbReference type="Pfam" id="PF07942">
    <property type="entry name" value="CARME"/>
    <property type="match status" value="1"/>
</dbReference>
<dbReference type="PANTHER" id="PTHR12303:SF6">
    <property type="entry name" value="CARNOSINE N-METHYLTRANSFERASE"/>
    <property type="match status" value="1"/>
</dbReference>
<dbReference type="Gene3D" id="3.30.710.10">
    <property type="entry name" value="Potassium Channel Kv1.1, Chain A"/>
    <property type="match status" value="1"/>
</dbReference>
<dbReference type="Gene3D" id="3.40.50.150">
    <property type="entry name" value="Vaccinia Virus protein VP39"/>
    <property type="match status" value="1"/>
</dbReference>
<dbReference type="OrthoDB" id="978at2759"/>
<evidence type="ECO:0000313" key="7">
    <source>
        <dbReference type="Proteomes" id="UP000566819"/>
    </source>
</evidence>
<dbReference type="EC" id="2.1.1.22" evidence="2"/>
<keyword evidence="7" id="KW-1185">Reference proteome</keyword>
<comment type="similarity">
    <text evidence="1">Belongs to the carnosine N-methyltransferase family.</text>
</comment>
<dbReference type="GO" id="GO:0030735">
    <property type="term" value="F:carnosine N-methyltransferase activity"/>
    <property type="evidence" value="ECO:0007669"/>
    <property type="project" value="UniProtKB-EC"/>
</dbReference>
<keyword evidence="5" id="KW-0949">S-adenosyl-L-methionine</keyword>
<dbReference type="InterPro" id="IPR029063">
    <property type="entry name" value="SAM-dependent_MTases_sf"/>
</dbReference>
<protein>
    <recommendedName>
        <fullName evidence="2">carnosine N-methyltransferase</fullName>
        <ecNumber evidence="2">2.1.1.22</ecNumber>
    </recommendedName>
</protein>
<comment type="caution">
    <text evidence="6">The sequence shown here is derived from an EMBL/GenBank/DDBJ whole genome shotgun (WGS) entry which is preliminary data.</text>
</comment>
<dbReference type="InterPro" id="IPR012901">
    <property type="entry name" value="CARME"/>
</dbReference>
<sequence length="633" mass="71013">MSAIEWEGNLETYGDDEERRVLFGALSSFYQYAKVAHFNTTHLRRQSFYALPRAHWELLAKPPFSYLETLDSVDAAIDKNAELALAILYSGLQSFGLSLPPSKEANSKNDWRAAASSNDLEKARSTLRQFFRDWSEEGQSERDACYGPVIKVLRKESSLHPETKMRVLVPGAGLGRLVFELSCAGFHSEDRTNHLRSVQVPDISPGITLAGVEGAGEMSMSASDFLLLYGSEDQKDTFDAVATVFFLDTAPNVIRYIEAIKSCLRQGGLLVNVGPLLWHFENNSPGSHGRENNSLPTIDNKGIADPGSVELTDDEVVSLVENFGFDIEFRESGISAPYIQDTESMLQNTYKASHWKVDIVSMTFNKNSQRHSQQFPVTKAPMPSNNFDEAIQSHKFQGWLSDSVPQIDRTMAPKATPKKLTSQEFLEKVTGPRVDIYVGANKKHYSLPKKLFCYYSTHFYRCFNGDFVEGKIQKLELPKDKIEDFEILVEYMLRGGGGLTFTTTKVDHAAYNECVEFVTYADKYGLGDAAAVICEPLRKFAISVSASYYRQSFIEASHIELIYRTTSPGNPLRPLFAELVLSCFGFDGIKVFSKQEDEVDGYAQNLLKAIHTSRKPKQTVQWTDPFTDSVRSN</sequence>
<evidence type="ECO:0000256" key="3">
    <source>
        <dbReference type="ARBA" id="ARBA00022603"/>
    </source>
</evidence>
<evidence type="ECO:0000256" key="1">
    <source>
        <dbReference type="ARBA" id="ARBA00010086"/>
    </source>
</evidence>
<dbReference type="GO" id="GO:0032259">
    <property type="term" value="P:methylation"/>
    <property type="evidence" value="ECO:0007669"/>
    <property type="project" value="UniProtKB-KW"/>
</dbReference>
<evidence type="ECO:0000256" key="2">
    <source>
        <dbReference type="ARBA" id="ARBA00012003"/>
    </source>
</evidence>
<dbReference type="AlphaFoldDB" id="A0A8H4W8I8"/>
<keyword evidence="4" id="KW-0808">Transferase</keyword>
<keyword evidence="3" id="KW-0489">Methyltransferase</keyword>
<proteinExistence type="inferred from homology"/>
<dbReference type="Proteomes" id="UP000566819">
    <property type="component" value="Unassembled WGS sequence"/>
</dbReference>
<dbReference type="PANTHER" id="PTHR12303">
    <property type="entry name" value="CARNOSINE N-METHYLTRANSFERASE"/>
    <property type="match status" value="1"/>
</dbReference>
<evidence type="ECO:0000313" key="6">
    <source>
        <dbReference type="EMBL" id="KAF4637887.1"/>
    </source>
</evidence>
<gene>
    <name evidence="6" type="ORF">G7Y89_g192</name>
</gene>
<evidence type="ECO:0000256" key="4">
    <source>
        <dbReference type="ARBA" id="ARBA00022679"/>
    </source>
</evidence>
<dbReference type="SUPFAM" id="SSF54695">
    <property type="entry name" value="POZ domain"/>
    <property type="match status" value="1"/>
</dbReference>